<dbReference type="CDD" id="cd07984">
    <property type="entry name" value="LPLAT_LABLAT-like"/>
    <property type="match status" value="1"/>
</dbReference>
<dbReference type="GO" id="GO:0009247">
    <property type="term" value="P:glycolipid biosynthetic process"/>
    <property type="evidence" value="ECO:0007669"/>
    <property type="project" value="UniProtKB-ARBA"/>
</dbReference>
<dbReference type="EC" id="2.3.1.-" evidence="8"/>
<dbReference type="Proteomes" id="UP000028780">
    <property type="component" value="Chromosome"/>
</dbReference>
<dbReference type="Proteomes" id="UP000215374">
    <property type="component" value="Chromosome 1"/>
</dbReference>
<dbReference type="OrthoDB" id="9803456at2"/>
<dbReference type="InterPro" id="IPR004960">
    <property type="entry name" value="LipA_acyltrans"/>
</dbReference>
<proteinExistence type="predicted"/>
<dbReference type="KEGG" id="cii:CIMIT_07030"/>
<comment type="subcellular location">
    <subcellularLocation>
        <location evidence="1">Cell inner membrane</location>
    </subcellularLocation>
</comment>
<reference evidence="8 10" key="2">
    <citation type="submission" date="2017-06" db="EMBL/GenBank/DDBJ databases">
        <authorList>
            <consortium name="Pathogen Informatics"/>
        </authorList>
    </citation>
    <scope>NUCLEOTIDE SEQUENCE [LARGE SCALE GENOMIC DNA]</scope>
    <source>
        <strain evidence="8 10">NCTC13015</strain>
    </source>
</reference>
<evidence type="ECO:0000313" key="7">
    <source>
        <dbReference type="EMBL" id="AIJ33686.1"/>
    </source>
</evidence>
<dbReference type="NCBIfam" id="NF005919">
    <property type="entry name" value="PRK07920.1"/>
    <property type="match status" value="1"/>
</dbReference>
<evidence type="ECO:0000313" key="8">
    <source>
        <dbReference type="EMBL" id="SNV74011.1"/>
    </source>
</evidence>
<dbReference type="PANTHER" id="PTHR30606">
    <property type="entry name" value="LIPID A BIOSYNTHESIS LAUROYL ACYLTRANSFERASE"/>
    <property type="match status" value="1"/>
</dbReference>
<evidence type="ECO:0000256" key="4">
    <source>
        <dbReference type="ARBA" id="ARBA00022679"/>
    </source>
</evidence>
<keyword evidence="2" id="KW-1003">Cell membrane</keyword>
<keyword evidence="4 7" id="KW-0808">Transferase</keyword>
<dbReference type="PANTHER" id="PTHR30606:SF10">
    <property type="entry name" value="PHOSPHATIDYLINOSITOL MANNOSIDE ACYLTRANSFERASE"/>
    <property type="match status" value="1"/>
</dbReference>
<dbReference type="EMBL" id="CP009211">
    <property type="protein sequence ID" value="AIJ33686.1"/>
    <property type="molecule type" value="Genomic_DNA"/>
</dbReference>
<dbReference type="RefSeq" id="WP_038590902.1">
    <property type="nucleotide sequence ID" value="NZ_CP009211.1"/>
</dbReference>
<dbReference type="eggNOG" id="COG1560">
    <property type="taxonomic scope" value="Bacteria"/>
</dbReference>
<keyword evidence="5" id="KW-0472">Membrane</keyword>
<dbReference type="HOGENOM" id="CLU_049421_3_0_11"/>
<reference evidence="7 9" key="1">
    <citation type="submission" date="2014-08" db="EMBL/GenBank/DDBJ databases">
        <title>Complete genome sequence of Corynebacterium imitans DSM 44264, isolated from a five-month-old boy with suspected pharyngeal diphtheria.</title>
        <authorList>
            <person name="Mollmann S."/>
            <person name="Albersmeier A."/>
            <person name="Ruckert C."/>
            <person name="Tauch A."/>
        </authorList>
    </citation>
    <scope>NUCLEOTIDE SEQUENCE [LARGE SCALE GENOMIC DNA]</scope>
    <source>
        <strain evidence="7 9">DSM 44264</strain>
    </source>
</reference>
<keyword evidence="6 7" id="KW-0012">Acyltransferase</keyword>
<accession>A0A076NN68</accession>
<dbReference type="GO" id="GO:0016746">
    <property type="term" value="F:acyltransferase activity"/>
    <property type="evidence" value="ECO:0007669"/>
    <property type="project" value="UniProtKB-KW"/>
</dbReference>
<dbReference type="STRING" id="156978.CIMIT_07030"/>
<evidence type="ECO:0000313" key="10">
    <source>
        <dbReference type="Proteomes" id="UP000215374"/>
    </source>
</evidence>
<sequence length="314" mass="34147">MERIDLATAGYLAGWKLVGKLPAGWTAAMFARGADALSQQGEGMEMLRRNFTRVVGPTAVTRALVRDATRSYARYWHEVFRLPQLAGEQRLMRELDAGVEGRAHIDAALDNGRGLILTLPHSGNWDMAGMWLAHHYGGFATVAERVKPEALFDAFVDFREQLGFEVLPLTGAATPPFARLKEVLGDGGIVCLMGERDLKGSGVKVRFFGEGTTMPAGPAKLAMETDAQLAVAHSWYPDPAARGPRWGFSVSAPVEVSTLEATAQRVADEFAANIARHPQDWHALQPIWPADAQWRNTAHPRRRQAPGGESGGAA</sequence>
<evidence type="ECO:0000256" key="2">
    <source>
        <dbReference type="ARBA" id="ARBA00022475"/>
    </source>
</evidence>
<dbReference type="Pfam" id="PF03279">
    <property type="entry name" value="Lip_A_acyltrans"/>
    <property type="match status" value="1"/>
</dbReference>
<evidence type="ECO:0000256" key="6">
    <source>
        <dbReference type="ARBA" id="ARBA00023315"/>
    </source>
</evidence>
<protein>
    <submittedName>
        <fullName evidence="7">Lipid A biosynthesis lauroyl acyltransferase</fullName>
        <ecNumber evidence="8">2.3.1.-</ecNumber>
    </submittedName>
</protein>
<organism evidence="7 9">
    <name type="scientific">Corynebacterium imitans</name>
    <dbReference type="NCBI Taxonomy" id="156978"/>
    <lineage>
        <taxon>Bacteria</taxon>
        <taxon>Bacillati</taxon>
        <taxon>Actinomycetota</taxon>
        <taxon>Actinomycetes</taxon>
        <taxon>Mycobacteriales</taxon>
        <taxon>Corynebacteriaceae</taxon>
        <taxon>Corynebacterium</taxon>
    </lineage>
</organism>
<evidence type="ECO:0000256" key="5">
    <source>
        <dbReference type="ARBA" id="ARBA00023136"/>
    </source>
</evidence>
<keyword evidence="3" id="KW-0997">Cell inner membrane</keyword>
<evidence type="ECO:0000313" key="9">
    <source>
        <dbReference type="Proteomes" id="UP000028780"/>
    </source>
</evidence>
<keyword evidence="9" id="KW-1185">Reference proteome</keyword>
<dbReference type="GO" id="GO:0005886">
    <property type="term" value="C:plasma membrane"/>
    <property type="evidence" value="ECO:0007669"/>
    <property type="project" value="UniProtKB-SubCell"/>
</dbReference>
<dbReference type="EMBL" id="LT906467">
    <property type="protein sequence ID" value="SNV74011.1"/>
    <property type="molecule type" value="Genomic_DNA"/>
</dbReference>
<name>A0A076NN68_9CORY</name>
<gene>
    <name evidence="7" type="ORF">CIMIT_07030</name>
    <name evidence="8" type="ORF">SAMEA4535761_01466</name>
</gene>
<evidence type="ECO:0000256" key="1">
    <source>
        <dbReference type="ARBA" id="ARBA00004533"/>
    </source>
</evidence>
<dbReference type="AlphaFoldDB" id="A0A076NN68"/>
<evidence type="ECO:0000256" key="3">
    <source>
        <dbReference type="ARBA" id="ARBA00022519"/>
    </source>
</evidence>